<keyword evidence="2" id="KW-0012">Acyltransferase</keyword>
<evidence type="ECO:0000256" key="3">
    <source>
        <dbReference type="ARBA" id="ARBA00038502"/>
    </source>
</evidence>
<evidence type="ECO:0000313" key="6">
    <source>
        <dbReference type="Proteomes" id="UP000838686"/>
    </source>
</evidence>
<evidence type="ECO:0000256" key="2">
    <source>
        <dbReference type="ARBA" id="ARBA00023315"/>
    </source>
</evidence>
<dbReference type="PANTHER" id="PTHR43792">
    <property type="entry name" value="GNAT FAMILY, PUTATIVE (AFU_ORTHOLOGUE AFUA_3G00765)-RELATED-RELATED"/>
    <property type="match status" value="1"/>
</dbReference>
<dbReference type="RefSeq" id="WP_236339521.1">
    <property type="nucleotide sequence ID" value="NZ_CAKMMF010000005.1"/>
</dbReference>
<organism evidence="5 6">
    <name type="scientific">Paenibacillus plantiphilus</name>
    <dbReference type="NCBI Taxonomy" id="2905650"/>
    <lineage>
        <taxon>Bacteria</taxon>
        <taxon>Bacillati</taxon>
        <taxon>Bacillota</taxon>
        <taxon>Bacilli</taxon>
        <taxon>Bacillales</taxon>
        <taxon>Paenibacillaceae</taxon>
        <taxon>Paenibacillus</taxon>
    </lineage>
</organism>
<name>A0ABN8GBZ4_9BACL</name>
<sequence>MEIYLHSERLHLRLLESGDADVLEKLAGDKDIASTTLGIPHPYPKGSAAGFIANRQEAASQGEGYSFAALTKSEGTFLGVVGLHLDKNHNNGELGYWIGKPYWGKGYGSEAARRVVQFAFDEIKLNRVWAAAMTKNPGSSRIMEKAGMKHEGTFREHILKWDVYEDLSYYGLLRSEYLLG</sequence>
<dbReference type="PROSITE" id="PS51186">
    <property type="entry name" value="GNAT"/>
    <property type="match status" value="1"/>
</dbReference>
<accession>A0ABN8GBZ4</accession>
<feature type="domain" description="N-acetyltransferase" evidence="4">
    <location>
        <begin position="10"/>
        <end position="170"/>
    </location>
</feature>
<dbReference type="Gene3D" id="3.40.630.30">
    <property type="match status" value="1"/>
</dbReference>
<dbReference type="InterPro" id="IPR000182">
    <property type="entry name" value="GNAT_dom"/>
</dbReference>
<comment type="caution">
    <text evidence="5">The sequence shown here is derived from an EMBL/GenBank/DDBJ whole genome shotgun (WGS) entry which is preliminary data.</text>
</comment>
<dbReference type="EMBL" id="CAKMMF010000005">
    <property type="protein sequence ID" value="CAH1198902.1"/>
    <property type="molecule type" value="Genomic_DNA"/>
</dbReference>
<dbReference type="PANTHER" id="PTHR43792:SF8">
    <property type="entry name" value="[RIBOSOMAL PROTEIN US5]-ALANINE N-ACETYLTRANSFERASE"/>
    <property type="match status" value="1"/>
</dbReference>
<proteinExistence type="inferred from homology"/>
<evidence type="ECO:0000259" key="4">
    <source>
        <dbReference type="PROSITE" id="PS51186"/>
    </source>
</evidence>
<evidence type="ECO:0000313" key="5">
    <source>
        <dbReference type="EMBL" id="CAH1198902.1"/>
    </source>
</evidence>
<gene>
    <name evidence="5" type="ORF">PAECIP111893_01159</name>
</gene>
<evidence type="ECO:0000256" key="1">
    <source>
        <dbReference type="ARBA" id="ARBA00022679"/>
    </source>
</evidence>
<reference evidence="5" key="1">
    <citation type="submission" date="2022-01" db="EMBL/GenBank/DDBJ databases">
        <authorList>
            <person name="Criscuolo A."/>
        </authorList>
    </citation>
    <scope>NUCLEOTIDE SEQUENCE</scope>
    <source>
        <strain evidence="5">CIP111893</strain>
    </source>
</reference>
<protein>
    <recommendedName>
        <fullName evidence="4">N-acetyltransferase domain-containing protein</fullName>
    </recommendedName>
</protein>
<keyword evidence="1" id="KW-0808">Transferase</keyword>
<comment type="similarity">
    <text evidence="3">Belongs to the acetyltransferase family. RimJ subfamily.</text>
</comment>
<keyword evidence="6" id="KW-1185">Reference proteome</keyword>
<dbReference type="Pfam" id="PF13302">
    <property type="entry name" value="Acetyltransf_3"/>
    <property type="match status" value="1"/>
</dbReference>
<dbReference type="SUPFAM" id="SSF55729">
    <property type="entry name" value="Acyl-CoA N-acyltransferases (Nat)"/>
    <property type="match status" value="1"/>
</dbReference>
<dbReference type="InterPro" id="IPR051531">
    <property type="entry name" value="N-acetyltransferase"/>
</dbReference>
<dbReference type="InterPro" id="IPR016181">
    <property type="entry name" value="Acyl_CoA_acyltransferase"/>
</dbReference>
<dbReference type="Proteomes" id="UP000838686">
    <property type="component" value="Unassembled WGS sequence"/>
</dbReference>